<dbReference type="PANTHER" id="PTHR21139">
    <property type="entry name" value="TRIOSEPHOSPHATE ISOMERASE"/>
    <property type="match status" value="1"/>
</dbReference>
<keyword evidence="12" id="KW-1185">Reference proteome</keyword>
<dbReference type="Pfam" id="PF00121">
    <property type="entry name" value="TIM"/>
    <property type="match status" value="1"/>
</dbReference>
<comment type="similarity">
    <text evidence="2 9 10">Belongs to the triosephosphate isomerase family.</text>
</comment>
<comment type="function">
    <text evidence="9">Involved in the gluconeogenesis. Catalyzes stereospecifically the conversion of dihydroxyacetone phosphate (DHAP) to D-glyceraldehyde-3-phosphate (G3P).</text>
</comment>
<name>A0A345Z2K1_9MOLU</name>
<dbReference type="PROSITE" id="PS00171">
    <property type="entry name" value="TIM_1"/>
    <property type="match status" value="1"/>
</dbReference>
<dbReference type="GO" id="GO:0004807">
    <property type="term" value="F:triose-phosphate isomerase activity"/>
    <property type="evidence" value="ECO:0007669"/>
    <property type="project" value="UniProtKB-UniRule"/>
</dbReference>
<dbReference type="InterPro" id="IPR035990">
    <property type="entry name" value="TIM_sf"/>
</dbReference>
<organism evidence="11 12">
    <name type="scientific">Spiroplasma alleghenense</name>
    <dbReference type="NCBI Taxonomy" id="216931"/>
    <lineage>
        <taxon>Bacteria</taxon>
        <taxon>Bacillati</taxon>
        <taxon>Mycoplasmatota</taxon>
        <taxon>Mollicutes</taxon>
        <taxon>Entomoplasmatales</taxon>
        <taxon>Spiroplasmataceae</taxon>
        <taxon>Spiroplasma</taxon>
    </lineage>
</organism>
<dbReference type="InterPro" id="IPR013785">
    <property type="entry name" value="Aldolase_TIM"/>
</dbReference>
<evidence type="ECO:0000313" key="11">
    <source>
        <dbReference type="EMBL" id="AXK50830.1"/>
    </source>
</evidence>
<dbReference type="Proteomes" id="UP000254792">
    <property type="component" value="Chromosome"/>
</dbReference>
<dbReference type="EMBL" id="CP031376">
    <property type="protein sequence ID" value="AXK50830.1"/>
    <property type="molecule type" value="Genomic_DNA"/>
</dbReference>
<dbReference type="UniPathway" id="UPA00109">
    <property type="reaction ID" value="UER00189"/>
</dbReference>
<dbReference type="FunFam" id="3.20.20.70:FF:000016">
    <property type="entry name" value="Triosephosphate isomerase"/>
    <property type="match status" value="1"/>
</dbReference>
<feature type="binding site" evidence="9">
    <location>
        <begin position="9"/>
        <end position="11"/>
    </location>
    <ligand>
        <name>substrate</name>
    </ligand>
</feature>
<comment type="subunit">
    <text evidence="9 10">Homodimer.</text>
</comment>
<dbReference type="GO" id="GO:0006094">
    <property type="term" value="P:gluconeogenesis"/>
    <property type="evidence" value="ECO:0007669"/>
    <property type="project" value="UniProtKB-UniRule"/>
</dbReference>
<dbReference type="HAMAP" id="MF_00147_B">
    <property type="entry name" value="TIM_B"/>
    <property type="match status" value="1"/>
</dbReference>
<dbReference type="PROSITE" id="PS51440">
    <property type="entry name" value="TIM_2"/>
    <property type="match status" value="1"/>
</dbReference>
<dbReference type="PANTHER" id="PTHR21139:SF42">
    <property type="entry name" value="TRIOSEPHOSPHATE ISOMERASE"/>
    <property type="match status" value="1"/>
</dbReference>
<feature type="binding site" evidence="9">
    <location>
        <position position="171"/>
    </location>
    <ligand>
        <name>substrate</name>
    </ligand>
</feature>
<evidence type="ECO:0000256" key="4">
    <source>
        <dbReference type="ARBA" id="ARBA00019397"/>
    </source>
</evidence>
<dbReference type="GO" id="GO:0046166">
    <property type="term" value="P:glyceraldehyde-3-phosphate biosynthetic process"/>
    <property type="evidence" value="ECO:0007669"/>
    <property type="project" value="TreeGrafter"/>
</dbReference>
<evidence type="ECO:0000256" key="5">
    <source>
        <dbReference type="ARBA" id="ARBA00022432"/>
    </source>
</evidence>
<dbReference type="EC" id="5.3.1.1" evidence="3 9"/>
<proteinExistence type="inferred from homology"/>
<comment type="subcellular location">
    <subcellularLocation>
        <location evidence="9 10">Cytoplasm</location>
    </subcellularLocation>
</comment>
<keyword evidence="8 9" id="KW-0413">Isomerase</keyword>
<evidence type="ECO:0000256" key="8">
    <source>
        <dbReference type="ARBA" id="ARBA00023235"/>
    </source>
</evidence>
<dbReference type="UniPathway" id="UPA00138"/>
<comment type="catalytic activity">
    <reaction evidence="9 10">
        <text>D-glyceraldehyde 3-phosphate = dihydroxyacetone phosphate</text>
        <dbReference type="Rhea" id="RHEA:18585"/>
        <dbReference type="ChEBI" id="CHEBI:57642"/>
        <dbReference type="ChEBI" id="CHEBI:59776"/>
        <dbReference type="EC" id="5.3.1.1"/>
    </reaction>
</comment>
<dbReference type="RefSeq" id="WP_115557752.1">
    <property type="nucleotide sequence ID" value="NZ_CP031376.1"/>
</dbReference>
<keyword evidence="6 9" id="KW-0963">Cytoplasm</keyword>
<keyword evidence="7 9" id="KW-0324">Glycolysis</keyword>
<dbReference type="NCBIfam" id="TIGR00419">
    <property type="entry name" value="tim"/>
    <property type="match status" value="1"/>
</dbReference>
<evidence type="ECO:0000256" key="9">
    <source>
        <dbReference type="HAMAP-Rule" id="MF_00147"/>
    </source>
</evidence>
<comment type="pathway">
    <text evidence="9 10">Carbohydrate biosynthesis; gluconeogenesis.</text>
</comment>
<evidence type="ECO:0000256" key="10">
    <source>
        <dbReference type="RuleBase" id="RU363013"/>
    </source>
</evidence>
<dbReference type="SUPFAM" id="SSF51351">
    <property type="entry name" value="Triosephosphate isomerase (TIM)"/>
    <property type="match status" value="1"/>
</dbReference>
<feature type="active site" description="Proton acceptor" evidence="9">
    <location>
        <position position="165"/>
    </location>
</feature>
<dbReference type="KEGG" id="salx:SALLE_v1c01540"/>
<feature type="binding site" evidence="9">
    <location>
        <position position="211"/>
    </location>
    <ligand>
        <name>substrate</name>
    </ligand>
</feature>
<evidence type="ECO:0000256" key="6">
    <source>
        <dbReference type="ARBA" id="ARBA00022490"/>
    </source>
</evidence>
<protein>
    <recommendedName>
        <fullName evidence="4 9">Triosephosphate isomerase</fullName>
        <shortName evidence="9">TIM</shortName>
        <shortName evidence="9">TPI</shortName>
        <ecNumber evidence="3 9">5.3.1.1</ecNumber>
    </recommendedName>
    <alternativeName>
        <fullName evidence="9">Triose-phosphate isomerase</fullName>
    </alternativeName>
</protein>
<dbReference type="AlphaFoldDB" id="A0A345Z2K1"/>
<sequence>MRKKIIIGNWKMYKTNSEALEFIKAVDSKIVKNPDLIAGIGVPFTALSDAAKVAKNLVIAAENVHFEKEGAFTGEISIPMLKDINVKYVIIGHSERREMFNETDETVNKKAKALLENNMVPVLCCGESLEIFEAKKTKSWVENQITKGFANISAEDAKKVVIAYEPIWAIGTGKVATPEIAQEVCKVVREKIASLYNQDVANEILIQYGGSVKPENIKEILSQADIDGALVGGASLIPDSYLGLVNYK</sequence>
<dbReference type="GO" id="GO:0019563">
    <property type="term" value="P:glycerol catabolic process"/>
    <property type="evidence" value="ECO:0007669"/>
    <property type="project" value="TreeGrafter"/>
</dbReference>
<dbReference type="InterPro" id="IPR020861">
    <property type="entry name" value="Triosephosphate_isomerase_AS"/>
</dbReference>
<keyword evidence="5 9" id="KW-0312">Gluconeogenesis</keyword>
<evidence type="ECO:0000256" key="7">
    <source>
        <dbReference type="ARBA" id="ARBA00023152"/>
    </source>
</evidence>
<dbReference type="InterPro" id="IPR022896">
    <property type="entry name" value="TrioseP_Isoase_bac/euk"/>
</dbReference>
<reference evidence="11 12" key="1">
    <citation type="submission" date="2018-07" db="EMBL/GenBank/DDBJ databases">
        <title>Complete genome sequence of Spiroplasma alleghenense PLHS-1 (ATCC 51752).</title>
        <authorList>
            <person name="Chou L."/>
            <person name="Lee T.-Y."/>
            <person name="Tsai Y.-M."/>
            <person name="Kuo C.-H."/>
        </authorList>
    </citation>
    <scope>NUCLEOTIDE SEQUENCE [LARGE SCALE GENOMIC DNA]</scope>
    <source>
        <strain evidence="11 12">PLHS-1</strain>
    </source>
</reference>
<feature type="active site" description="Electrophile" evidence="9">
    <location>
        <position position="93"/>
    </location>
</feature>
<dbReference type="CDD" id="cd00311">
    <property type="entry name" value="TIM"/>
    <property type="match status" value="1"/>
</dbReference>
<dbReference type="GO" id="GO:0006096">
    <property type="term" value="P:glycolytic process"/>
    <property type="evidence" value="ECO:0007669"/>
    <property type="project" value="UniProtKB-UniRule"/>
</dbReference>
<evidence type="ECO:0000256" key="2">
    <source>
        <dbReference type="ARBA" id="ARBA00007422"/>
    </source>
</evidence>
<dbReference type="OrthoDB" id="9809429at2"/>
<gene>
    <name evidence="9 11" type="primary">tpiA</name>
    <name evidence="11" type="ORF">SALLE_v1c01540</name>
</gene>
<feature type="binding site" evidence="9">
    <location>
        <begin position="232"/>
        <end position="233"/>
    </location>
    <ligand>
        <name>substrate</name>
    </ligand>
</feature>
<evidence type="ECO:0000313" key="12">
    <source>
        <dbReference type="Proteomes" id="UP000254792"/>
    </source>
</evidence>
<dbReference type="InterPro" id="IPR000652">
    <property type="entry name" value="Triosephosphate_isomerase"/>
</dbReference>
<evidence type="ECO:0000256" key="3">
    <source>
        <dbReference type="ARBA" id="ARBA00011940"/>
    </source>
</evidence>
<evidence type="ECO:0000256" key="1">
    <source>
        <dbReference type="ARBA" id="ARBA00004680"/>
    </source>
</evidence>
<comment type="pathway">
    <text evidence="1 9 10">Carbohydrate degradation; glycolysis; D-glyceraldehyde 3-phosphate from glycerone phosphate: step 1/1.</text>
</comment>
<dbReference type="Gene3D" id="3.20.20.70">
    <property type="entry name" value="Aldolase class I"/>
    <property type="match status" value="1"/>
</dbReference>
<dbReference type="GO" id="GO:0005829">
    <property type="term" value="C:cytosol"/>
    <property type="evidence" value="ECO:0007669"/>
    <property type="project" value="TreeGrafter"/>
</dbReference>
<accession>A0A345Z2K1</accession>